<dbReference type="InterPro" id="IPR000994">
    <property type="entry name" value="Pept_M24"/>
</dbReference>
<dbReference type="Proteomes" id="UP000177152">
    <property type="component" value="Unassembled WGS sequence"/>
</dbReference>
<dbReference type="InterPro" id="IPR029149">
    <property type="entry name" value="Creatin/AminoP/Spt16_N"/>
</dbReference>
<evidence type="ECO:0000313" key="5">
    <source>
        <dbReference type="EMBL" id="OGZ94204.1"/>
    </source>
</evidence>
<dbReference type="Gene3D" id="3.40.350.10">
    <property type="entry name" value="Creatinase/prolidase N-terminal domain"/>
    <property type="match status" value="1"/>
</dbReference>
<gene>
    <name evidence="5" type="ORF">A2633_01135</name>
</gene>
<reference evidence="5 6" key="1">
    <citation type="journal article" date="2016" name="Nat. Commun.">
        <title>Thousands of microbial genomes shed light on interconnected biogeochemical processes in an aquifer system.</title>
        <authorList>
            <person name="Anantharaman K."/>
            <person name="Brown C.T."/>
            <person name="Hug L.A."/>
            <person name="Sharon I."/>
            <person name="Castelle C.J."/>
            <person name="Probst A.J."/>
            <person name="Thomas B.C."/>
            <person name="Singh A."/>
            <person name="Wilkins M.J."/>
            <person name="Karaoz U."/>
            <person name="Brodie E.L."/>
            <person name="Williams K.H."/>
            <person name="Hubbard S.S."/>
            <person name="Banfield J.F."/>
        </authorList>
    </citation>
    <scope>NUCLEOTIDE SEQUENCE [LARGE SCALE GENOMIC DNA]</scope>
</reference>
<name>A0A1G2K454_9BACT</name>
<evidence type="ECO:0000256" key="3">
    <source>
        <dbReference type="RuleBase" id="RU000590"/>
    </source>
</evidence>
<dbReference type="GO" id="GO:0016787">
    <property type="term" value="F:hydrolase activity"/>
    <property type="evidence" value="ECO:0007669"/>
    <property type="project" value="UniProtKB-KW"/>
</dbReference>
<dbReference type="EMBL" id="MHQC01000040">
    <property type="protein sequence ID" value="OGZ94204.1"/>
    <property type="molecule type" value="Genomic_DNA"/>
</dbReference>
<dbReference type="InterPro" id="IPR036005">
    <property type="entry name" value="Creatinase/aminopeptidase-like"/>
</dbReference>
<sequence length="393" mass="43972">MAKASKTAKVLIGATAFGASFFDPDIRWRTQFSAPDPFVVVVHSGKTVLFVSELEYERAKKQARADEVLLIEKLREEFGLPKMAPASAWLPLYLKREGIDTLEVSPFYDTVLKLSKDFDMSIPKGPLFPERAVKTRDEIGNIKKVRDATEEVLDMVFRAIRGMDIYEGKIFDPKGVIGKKDDFLTAEVLRSFMNREFISRDCFCPDTIIASGNQAVDPHCIGFGPLCANVPIVFDVFPRSTDNLYWYDTTRTVVKGILRPEALALYDMVKAGQSLGLTMIKEGANGKDIHLAIDGMFVSAGYKTGFQKAVMDGKEVMMMQGFFHGTGHGVGVDIHESPRISWVDDTLRENMVVTCEPGLYYWGIGGVRIEDTVVVTKNGYNNLSRYTRELLEL</sequence>
<protein>
    <recommendedName>
        <fullName evidence="4">Peptidase M24 domain-containing protein</fullName>
    </recommendedName>
</protein>
<dbReference type="Gene3D" id="3.90.230.10">
    <property type="entry name" value="Creatinase/methionine aminopeptidase superfamily"/>
    <property type="match status" value="1"/>
</dbReference>
<evidence type="ECO:0000256" key="1">
    <source>
        <dbReference type="ARBA" id="ARBA00022723"/>
    </source>
</evidence>
<comment type="caution">
    <text evidence="5">The sequence shown here is derived from an EMBL/GenBank/DDBJ whole genome shotgun (WGS) entry which is preliminary data.</text>
</comment>
<organism evidence="5 6">
    <name type="scientific">Candidatus Sungbacteria bacterium RIFCSPHIGHO2_01_FULL_47_32</name>
    <dbReference type="NCBI Taxonomy" id="1802264"/>
    <lineage>
        <taxon>Bacteria</taxon>
        <taxon>Candidatus Sungiibacteriota</taxon>
    </lineage>
</organism>
<dbReference type="PANTHER" id="PTHR46112">
    <property type="entry name" value="AMINOPEPTIDASE"/>
    <property type="match status" value="1"/>
</dbReference>
<dbReference type="InterPro" id="IPR001131">
    <property type="entry name" value="Peptidase_M24B_aminopep-P_CS"/>
</dbReference>
<comment type="similarity">
    <text evidence="3">Belongs to the peptidase M24B family.</text>
</comment>
<keyword evidence="1 3" id="KW-0479">Metal-binding</keyword>
<proteinExistence type="inferred from homology"/>
<keyword evidence="2" id="KW-0378">Hydrolase</keyword>
<dbReference type="PANTHER" id="PTHR46112:SF2">
    <property type="entry name" value="XAA-PRO AMINOPEPTIDASE P-RELATED"/>
    <property type="match status" value="1"/>
</dbReference>
<dbReference type="SUPFAM" id="SSF55920">
    <property type="entry name" value="Creatinase/aminopeptidase"/>
    <property type="match status" value="1"/>
</dbReference>
<dbReference type="GO" id="GO:0046872">
    <property type="term" value="F:metal ion binding"/>
    <property type="evidence" value="ECO:0007669"/>
    <property type="project" value="UniProtKB-KW"/>
</dbReference>
<evidence type="ECO:0000313" key="6">
    <source>
        <dbReference type="Proteomes" id="UP000177152"/>
    </source>
</evidence>
<evidence type="ECO:0000259" key="4">
    <source>
        <dbReference type="Pfam" id="PF00557"/>
    </source>
</evidence>
<dbReference type="PROSITE" id="PS00491">
    <property type="entry name" value="PROLINE_PEPTIDASE"/>
    <property type="match status" value="1"/>
</dbReference>
<dbReference type="AlphaFoldDB" id="A0A1G2K454"/>
<evidence type="ECO:0000256" key="2">
    <source>
        <dbReference type="ARBA" id="ARBA00022801"/>
    </source>
</evidence>
<accession>A0A1G2K454</accession>
<feature type="domain" description="Peptidase M24" evidence="4">
    <location>
        <begin position="141"/>
        <end position="377"/>
    </location>
</feature>
<dbReference type="Pfam" id="PF00557">
    <property type="entry name" value="Peptidase_M24"/>
    <property type="match status" value="1"/>
</dbReference>
<dbReference type="InterPro" id="IPR050659">
    <property type="entry name" value="Peptidase_M24B"/>
</dbReference>